<dbReference type="EMBL" id="NRRL01000039">
    <property type="protein sequence ID" value="MBK1669125.1"/>
    <property type="molecule type" value="Genomic_DNA"/>
</dbReference>
<evidence type="ECO:0000313" key="2">
    <source>
        <dbReference type="Proteomes" id="UP001296873"/>
    </source>
</evidence>
<sequence>MSDTDQLSFCAEQIRANDHDRFLTCLFAPSGAREDLFALYAFNLEIAKVAEVVTEPMAGQIRIQWWREGLDGLYSGEPRKHQVAVPLSAAVRRHALTRDLFERLLDARERDLDTDPPATLEELEGYATDTSGTLVELACEVLGARDDASRTAARHAGIAHALVGLARAVPFHATQRRMMLPGNLAWTHGLDPHDLFELRQPQEVRPVVRDMAERAGDHLAKAKAAKPPRAAVPALLPATLTRRYLRLLAAHDHDVFAPKVQTPPPGRPWRLLWASVRGRF</sequence>
<protein>
    <submittedName>
        <fullName evidence="1">Phytoene synthase</fullName>
    </submittedName>
</protein>
<proteinExistence type="predicted"/>
<dbReference type="Gene3D" id="1.10.600.10">
    <property type="entry name" value="Farnesyl Diphosphate Synthase"/>
    <property type="match status" value="1"/>
</dbReference>
<evidence type="ECO:0000313" key="1">
    <source>
        <dbReference type="EMBL" id="MBK1669125.1"/>
    </source>
</evidence>
<dbReference type="PANTHER" id="PTHR31480">
    <property type="entry name" value="BIFUNCTIONAL LYCOPENE CYCLASE/PHYTOENE SYNTHASE"/>
    <property type="match status" value="1"/>
</dbReference>
<organism evidence="1 2">
    <name type="scientific">Rhodovibrio sodomensis</name>
    <dbReference type="NCBI Taxonomy" id="1088"/>
    <lineage>
        <taxon>Bacteria</taxon>
        <taxon>Pseudomonadati</taxon>
        <taxon>Pseudomonadota</taxon>
        <taxon>Alphaproteobacteria</taxon>
        <taxon>Rhodospirillales</taxon>
        <taxon>Rhodovibrionaceae</taxon>
        <taxon>Rhodovibrio</taxon>
    </lineage>
</organism>
<dbReference type="SUPFAM" id="SSF48576">
    <property type="entry name" value="Terpenoid synthases"/>
    <property type="match status" value="1"/>
</dbReference>
<dbReference type="Pfam" id="PF00494">
    <property type="entry name" value="SQS_PSY"/>
    <property type="match status" value="1"/>
</dbReference>
<reference evidence="1 2" key="1">
    <citation type="journal article" date="2020" name="Microorganisms">
        <title>Osmotic Adaptation and Compatible Solute Biosynthesis of Phototrophic Bacteria as Revealed from Genome Analyses.</title>
        <authorList>
            <person name="Imhoff J.F."/>
            <person name="Rahn T."/>
            <person name="Kunzel S."/>
            <person name="Keller A."/>
            <person name="Neulinger S.C."/>
        </authorList>
    </citation>
    <scope>NUCLEOTIDE SEQUENCE [LARGE SCALE GENOMIC DNA]</scope>
    <source>
        <strain evidence="1 2">DSM 9895</strain>
    </source>
</reference>
<name>A0ABS1DIB4_9PROT</name>
<dbReference type="InterPro" id="IPR008949">
    <property type="entry name" value="Isoprenoid_synthase_dom_sf"/>
</dbReference>
<dbReference type="Proteomes" id="UP001296873">
    <property type="component" value="Unassembled WGS sequence"/>
</dbReference>
<comment type="caution">
    <text evidence="1">The sequence shown here is derived from an EMBL/GenBank/DDBJ whole genome shotgun (WGS) entry which is preliminary data.</text>
</comment>
<dbReference type="RefSeq" id="WP_200341453.1">
    <property type="nucleotide sequence ID" value="NZ_NRRL01000039.1"/>
</dbReference>
<gene>
    <name evidence="1" type="ORF">CKO28_13885</name>
</gene>
<dbReference type="InterPro" id="IPR002060">
    <property type="entry name" value="Squ/phyt_synthse"/>
</dbReference>
<accession>A0ABS1DIB4</accession>
<keyword evidence="2" id="KW-1185">Reference proteome</keyword>